<feature type="compositionally biased region" description="Low complexity" evidence="4">
    <location>
        <begin position="582"/>
        <end position="594"/>
    </location>
</feature>
<comment type="caution">
    <text evidence="6">The sequence shown here is derived from an EMBL/GenBank/DDBJ whole genome shotgun (WGS) entry which is preliminary data.</text>
</comment>
<gene>
    <name evidence="6" type="ORF">RIF29_29231</name>
</gene>
<keyword evidence="7" id="KW-1185">Reference proteome</keyword>
<evidence type="ECO:0000313" key="6">
    <source>
        <dbReference type="EMBL" id="KAK7255810.1"/>
    </source>
</evidence>
<dbReference type="Pfam" id="PF02861">
    <property type="entry name" value="Clp_N"/>
    <property type="match status" value="1"/>
</dbReference>
<dbReference type="EMBL" id="JAYWIO010000006">
    <property type="protein sequence ID" value="KAK7255810.1"/>
    <property type="molecule type" value="Genomic_DNA"/>
</dbReference>
<evidence type="ECO:0000256" key="4">
    <source>
        <dbReference type="SAM" id="MobiDB-lite"/>
    </source>
</evidence>
<comment type="similarity">
    <text evidence="1">Belongs to the ClpA/ClpB family.</text>
</comment>
<evidence type="ECO:0000256" key="3">
    <source>
        <dbReference type="PROSITE-ProRule" id="PRU01251"/>
    </source>
</evidence>
<dbReference type="PROSITE" id="PS51903">
    <property type="entry name" value="CLP_R"/>
    <property type="match status" value="1"/>
</dbReference>
<organism evidence="6 7">
    <name type="scientific">Crotalaria pallida</name>
    <name type="common">Smooth rattlebox</name>
    <name type="synonym">Crotalaria striata</name>
    <dbReference type="NCBI Taxonomy" id="3830"/>
    <lineage>
        <taxon>Eukaryota</taxon>
        <taxon>Viridiplantae</taxon>
        <taxon>Streptophyta</taxon>
        <taxon>Embryophyta</taxon>
        <taxon>Tracheophyta</taxon>
        <taxon>Spermatophyta</taxon>
        <taxon>Magnoliopsida</taxon>
        <taxon>eudicotyledons</taxon>
        <taxon>Gunneridae</taxon>
        <taxon>Pentapetalae</taxon>
        <taxon>rosids</taxon>
        <taxon>fabids</taxon>
        <taxon>Fabales</taxon>
        <taxon>Fabaceae</taxon>
        <taxon>Papilionoideae</taxon>
        <taxon>50 kb inversion clade</taxon>
        <taxon>genistoids sensu lato</taxon>
        <taxon>core genistoids</taxon>
        <taxon>Crotalarieae</taxon>
        <taxon>Crotalaria</taxon>
    </lineage>
</organism>
<dbReference type="AlphaFoldDB" id="A0AAN9EJE1"/>
<proteinExistence type="inferred from homology"/>
<sequence length="858" mass="95898">MRGGVCNIQLQALTPEAVTVVKQALNLATRRGHAQVTPLHVASAMLATSTGLLKKACLQCDSHPLQCKALELCFNVALNRLPASTSSPLLGPQYSTPSLSNALVAAFKRAQAHQRRGTIENQQQHILALKIEVEQLIISILDDPSVSRVMREAGFSSTLVKSRVEQAVSIEVCSQKSQSKDISTSSAKPQVHGGSILISHVSSSRPFGQVGSPFIKPIDYVTNDDVTSVLNEFVKRRRNIVIVGEGLTNAEGVARGVMERFEVGNVPSDLRYVQFVSLPLMYFRNISKEEVEQKFEEVRSLVKSYVGRGVILYLGDLKWLFEFWSSYCEQRTKYYCSVEHMVMELKKLVSGSGETSRLWHMGISTFKTYMKCKICHPSLENLWELHPFTIPVGSLSLSLNFDSDFQAQERSKIILKDVSFEDRAGFRKHLTCCKDCSLNFEKEAQSIANTRSKKVCTTTLPTWLQNCKQEKSHIMEDQENARLEDICKKWNSFCNAVHRHPSIIEKPLLFASCPSSPTSVSSHERKFNLHHSHLNWPIISEPKKSQKECELYTETGGDDDCQDSNFIMFMPETNVPKPDLLSNPNSSPNSASSSEAVDGLESTQMFKELSAKNLKILCDALEEKVPQHKEISPEIASTVLCCRSGMKKVENHLMRREDRQETWMFFLGAHSQAKENISRELAKVVFGSYSNLVTIGMCNFSSLGGDDSTEEESKRKRPRDELGSTYLQRFVEAANESPHRVFFMEDLDQVDYFSQKGVKQAIESGSITLPGGESVPLKDAIVIFSCESFRSSSVPKSPARKSLPDNDDDDTNSLKEKSASLSLDLNIAVEDDTRGLAFGGSTCILELVDKQFNFNIQD</sequence>
<dbReference type="InterPro" id="IPR036628">
    <property type="entry name" value="Clp_N_dom_sf"/>
</dbReference>
<feature type="region of interest" description="Disordered" evidence="4">
    <location>
        <begin position="791"/>
        <end position="814"/>
    </location>
</feature>
<dbReference type="PANTHER" id="PTHR43572">
    <property type="entry name" value="CHAPERONE PROTEIN CLPD, CHLOROPLASTIC"/>
    <property type="match status" value="1"/>
</dbReference>
<name>A0AAN9EJE1_CROPI</name>
<dbReference type="InterPro" id="IPR058680">
    <property type="entry name" value="NBD_SMAX1-like"/>
</dbReference>
<dbReference type="PANTHER" id="PTHR43572:SF78">
    <property type="entry name" value="CLP R DOMAIN-CONTAINING PROTEIN"/>
    <property type="match status" value="1"/>
</dbReference>
<dbReference type="InterPro" id="IPR027417">
    <property type="entry name" value="P-loop_NTPase"/>
</dbReference>
<protein>
    <recommendedName>
        <fullName evidence="5">Clp R domain-containing protein</fullName>
    </recommendedName>
</protein>
<dbReference type="Pfam" id="PF23569">
    <property type="entry name" value="NBD_SMAX1"/>
    <property type="match status" value="1"/>
</dbReference>
<feature type="region of interest" description="Disordered" evidence="4">
    <location>
        <begin position="577"/>
        <end position="598"/>
    </location>
</feature>
<dbReference type="Gene3D" id="1.10.1780.10">
    <property type="entry name" value="Clp, N-terminal domain"/>
    <property type="match status" value="1"/>
</dbReference>
<dbReference type="InterPro" id="IPR051650">
    <property type="entry name" value="SL_signaling_regulator"/>
</dbReference>
<keyword evidence="2 3" id="KW-0677">Repeat</keyword>
<dbReference type="Proteomes" id="UP001372338">
    <property type="component" value="Unassembled WGS sequence"/>
</dbReference>
<evidence type="ECO:0000256" key="2">
    <source>
        <dbReference type="ARBA" id="ARBA00022737"/>
    </source>
</evidence>
<accession>A0AAN9EJE1</accession>
<reference evidence="6 7" key="1">
    <citation type="submission" date="2024-01" db="EMBL/GenBank/DDBJ databases">
        <title>The genomes of 5 underutilized Papilionoideae crops provide insights into root nodulation and disease resistanc.</title>
        <authorList>
            <person name="Yuan L."/>
        </authorList>
    </citation>
    <scope>NUCLEOTIDE SEQUENCE [LARGE SCALE GENOMIC DNA]</scope>
    <source>
        <strain evidence="6">ZHUSHIDOU_FW_LH</strain>
        <tissue evidence="6">Leaf</tissue>
    </source>
</reference>
<dbReference type="SUPFAM" id="SSF81923">
    <property type="entry name" value="Double Clp-N motif"/>
    <property type="match status" value="1"/>
</dbReference>
<dbReference type="InterPro" id="IPR004176">
    <property type="entry name" value="Clp_R_N"/>
</dbReference>
<evidence type="ECO:0000313" key="7">
    <source>
        <dbReference type="Proteomes" id="UP001372338"/>
    </source>
</evidence>
<evidence type="ECO:0000256" key="1">
    <source>
        <dbReference type="ARBA" id="ARBA00008675"/>
    </source>
</evidence>
<dbReference type="Gene3D" id="3.40.50.300">
    <property type="entry name" value="P-loop containing nucleotide triphosphate hydrolases"/>
    <property type="match status" value="1"/>
</dbReference>
<evidence type="ECO:0000259" key="5">
    <source>
        <dbReference type="PROSITE" id="PS51903"/>
    </source>
</evidence>
<feature type="domain" description="Clp R" evidence="5">
    <location>
        <begin position="10"/>
        <end position="171"/>
    </location>
</feature>